<feature type="compositionally biased region" description="Basic and acidic residues" evidence="2">
    <location>
        <begin position="851"/>
        <end position="862"/>
    </location>
</feature>
<dbReference type="EMBL" id="LSRX01000888">
    <property type="protein sequence ID" value="OLP86975.1"/>
    <property type="molecule type" value="Genomic_DNA"/>
</dbReference>
<sequence>MSACPVFGELACQCGSFVVESFCWQVQVRVTLDLWPISRTDIFSSRATHAPHVSQLAWSGSAPALTTKQAAFPANCRLPQLGQLGVAAAEGREGEAAKAAQSKTDFVSRPRHNVVCLRELVMTCDASSREGPPSRFREHAAMASSGLWGLQRHEVLEQLQEDVELLELEDEQHVSSETILPEEAGECRQGSPLPCWLEGFSPWPSGAQTGDARDAQDVPNASPAGPTDLTPSPKRRGARQSPAQSPDTPLQSPRLRYQHRATVASPPSRREAPGRQQNSAAWEALSAQVRCLEAELSASEFQEQQSSVEHAAAKAEWSSCVANASSQEAREERRLQSLRSERAELSAESERQETSFRQERDRLRQRLRTLKMQARQASQKAAEASPARIQPSQSSLPLGSLAARESKGPCNLGVSNSRGGTQPEEARPALREIQDVSAGRLERLRSQRDGLQQKAEELRHSCLLSDRELAHAETLELLRSQETEAVAALAEQQRALRKVELEADAAHRRAAETRKAQRQVATELSAAEELLQLQSQRQEVQGLPEILRSRQKAIAAWVEADVGMRQVTLVKRRLQQMVEDYGSRAKVLEDAIAEIHVDLDLRAGSILELQGASAGGPLEAEVVEAELSQEQALFDLRHRQVLGLEERLQDLLAQEGPRMEVLGAWVAVHEPLLTKELEQAEKTEHTAEVEVRSEEAKQEFCADMAKQRGSEFAFLTEASAAAVEEADKAAREAAALYRQRGILLRDVDGLAREERAAAGRADSACQLLRRDRRRAVAATTKQLWEPGRKSLLRGTCPKEARKRAAVQAEEMVEASRGQQLQELQLFNEEIAMVTAEMVELRRDLAKAEDAGAEKWTHSEAQRQPKVAEAPKEVTARSHSGIRKGSVGKKASQGRLEIVATTLCELEQQEQAQRAARAWDGQ</sequence>
<feature type="compositionally biased region" description="Polar residues" evidence="2">
    <location>
        <begin position="241"/>
        <end position="251"/>
    </location>
</feature>
<organism evidence="3 4">
    <name type="scientific">Symbiodinium microadriaticum</name>
    <name type="common">Dinoflagellate</name>
    <name type="synonym">Zooxanthella microadriatica</name>
    <dbReference type="NCBI Taxonomy" id="2951"/>
    <lineage>
        <taxon>Eukaryota</taxon>
        <taxon>Sar</taxon>
        <taxon>Alveolata</taxon>
        <taxon>Dinophyceae</taxon>
        <taxon>Suessiales</taxon>
        <taxon>Symbiodiniaceae</taxon>
        <taxon>Symbiodinium</taxon>
    </lineage>
</organism>
<feature type="region of interest" description="Disordered" evidence="2">
    <location>
        <begin position="198"/>
        <end position="281"/>
    </location>
</feature>
<feature type="coiled-coil region" evidence="1">
    <location>
        <begin position="823"/>
        <end position="850"/>
    </location>
</feature>
<keyword evidence="1" id="KW-0175">Coiled coil</keyword>
<name>A0A1Q9CVQ8_SYMMI</name>
<proteinExistence type="predicted"/>
<feature type="compositionally biased region" description="Basic and acidic residues" evidence="2">
    <location>
        <begin position="328"/>
        <end position="364"/>
    </location>
</feature>
<comment type="caution">
    <text evidence="3">The sequence shown here is derived from an EMBL/GenBank/DDBJ whole genome shotgun (WGS) entry which is preliminary data.</text>
</comment>
<protein>
    <submittedName>
        <fullName evidence="3">Uncharacterized protein</fullName>
    </submittedName>
</protein>
<evidence type="ECO:0000313" key="3">
    <source>
        <dbReference type="EMBL" id="OLP86975.1"/>
    </source>
</evidence>
<evidence type="ECO:0000256" key="2">
    <source>
        <dbReference type="SAM" id="MobiDB-lite"/>
    </source>
</evidence>
<reference evidence="3 4" key="1">
    <citation type="submission" date="2016-02" db="EMBL/GenBank/DDBJ databases">
        <title>Genome analysis of coral dinoflagellate symbionts highlights evolutionary adaptations to a symbiotic lifestyle.</title>
        <authorList>
            <person name="Aranda M."/>
            <person name="Li Y."/>
            <person name="Liew Y.J."/>
            <person name="Baumgarten S."/>
            <person name="Simakov O."/>
            <person name="Wilson M."/>
            <person name="Piel J."/>
            <person name="Ashoor H."/>
            <person name="Bougouffa S."/>
            <person name="Bajic V.B."/>
            <person name="Ryu T."/>
            <person name="Ravasi T."/>
            <person name="Bayer T."/>
            <person name="Micklem G."/>
            <person name="Kim H."/>
            <person name="Bhak J."/>
            <person name="Lajeunesse T.C."/>
            <person name="Voolstra C.R."/>
        </authorList>
    </citation>
    <scope>NUCLEOTIDE SEQUENCE [LARGE SCALE GENOMIC DNA]</scope>
    <source>
        <strain evidence="3 4">CCMP2467</strain>
    </source>
</reference>
<accession>A0A1Q9CVQ8</accession>
<dbReference type="OrthoDB" id="444242at2759"/>
<evidence type="ECO:0000313" key="4">
    <source>
        <dbReference type="Proteomes" id="UP000186817"/>
    </source>
</evidence>
<dbReference type="AlphaFoldDB" id="A0A1Q9CVQ8"/>
<feature type="coiled-coil region" evidence="1">
    <location>
        <begin position="489"/>
        <end position="516"/>
    </location>
</feature>
<dbReference type="Proteomes" id="UP000186817">
    <property type="component" value="Unassembled WGS sequence"/>
</dbReference>
<gene>
    <name evidence="3" type="ORF">AK812_SmicGene31838</name>
</gene>
<feature type="region of interest" description="Disordered" evidence="2">
    <location>
        <begin position="851"/>
        <end position="888"/>
    </location>
</feature>
<evidence type="ECO:0000256" key="1">
    <source>
        <dbReference type="SAM" id="Coils"/>
    </source>
</evidence>
<feature type="region of interest" description="Disordered" evidence="2">
    <location>
        <begin position="319"/>
        <end position="395"/>
    </location>
</feature>
<keyword evidence="4" id="KW-1185">Reference proteome</keyword>